<evidence type="ECO:0000313" key="3">
    <source>
        <dbReference type="EMBL" id="GCE04446.1"/>
    </source>
</evidence>
<dbReference type="EMBL" id="BIFQ01000001">
    <property type="protein sequence ID" value="GCE04446.1"/>
    <property type="molecule type" value="Genomic_DNA"/>
</dbReference>
<accession>A0A401ZC93</accession>
<keyword evidence="2" id="KW-0812">Transmembrane</keyword>
<reference evidence="4" key="1">
    <citation type="submission" date="2018-12" db="EMBL/GenBank/DDBJ databases">
        <title>Tengunoibacter tsumagoiensis gen. nov., sp. nov., Dictyobacter kobayashii sp. nov., D. alpinus sp. nov., and D. joshuensis sp. nov. and description of Dictyobacteraceae fam. nov. within the order Ktedonobacterales isolated from Tengu-no-mugimeshi.</title>
        <authorList>
            <person name="Wang C.M."/>
            <person name="Zheng Y."/>
            <person name="Sakai Y."/>
            <person name="Toyoda A."/>
            <person name="Minakuchi Y."/>
            <person name="Abe K."/>
            <person name="Yokota A."/>
            <person name="Yabe S."/>
        </authorList>
    </citation>
    <scope>NUCLEOTIDE SEQUENCE [LARGE SCALE GENOMIC DNA]</scope>
    <source>
        <strain evidence="4">S-27</strain>
    </source>
</reference>
<gene>
    <name evidence="3" type="ORF">KDAU_17750</name>
</gene>
<organism evidence="3 4">
    <name type="scientific">Dictyobacter aurantiacus</name>
    <dbReference type="NCBI Taxonomy" id="1936993"/>
    <lineage>
        <taxon>Bacteria</taxon>
        <taxon>Bacillati</taxon>
        <taxon>Chloroflexota</taxon>
        <taxon>Ktedonobacteria</taxon>
        <taxon>Ktedonobacterales</taxon>
        <taxon>Dictyobacteraceae</taxon>
        <taxon>Dictyobacter</taxon>
    </lineage>
</organism>
<sequence>MNLGPSNPNYPPGMSGQHDAPTEMFQTNPPPPGAPYRPGAGAPFNPGQRPGPTVRPEQLINKKKAQTLPPGPWHTKLAYLWRSDPAYKVLFIAIGVVIVCSIVGVILVGTAFSSFTSRSATNPNQNGSQTVANTPQATPTTTPTAQPTMTPTPQPTATPTAQPTVAPTPTAQPTIASTPTPVPNNGPLTVQFTNLPAQAQNHSTVPVTVATKPGATVALLITYNASPSFQQTTTVTADANGTATIPWTINERAFSRFTQVIAARVVAIARDQNNQQTTSQPATVQILGN</sequence>
<evidence type="ECO:0000256" key="2">
    <source>
        <dbReference type="SAM" id="Phobius"/>
    </source>
</evidence>
<dbReference type="RefSeq" id="WP_126595601.1">
    <property type="nucleotide sequence ID" value="NZ_BIFQ01000001.1"/>
</dbReference>
<comment type="caution">
    <text evidence="3">The sequence shown here is derived from an EMBL/GenBank/DDBJ whole genome shotgun (WGS) entry which is preliminary data.</text>
</comment>
<protein>
    <submittedName>
        <fullName evidence="3">Uncharacterized protein</fullName>
    </submittedName>
</protein>
<keyword evidence="2" id="KW-1133">Transmembrane helix</keyword>
<dbReference type="AlphaFoldDB" id="A0A401ZC93"/>
<evidence type="ECO:0000256" key="1">
    <source>
        <dbReference type="SAM" id="MobiDB-lite"/>
    </source>
</evidence>
<feature type="region of interest" description="Disordered" evidence="1">
    <location>
        <begin position="119"/>
        <end position="183"/>
    </location>
</feature>
<feature type="region of interest" description="Disordered" evidence="1">
    <location>
        <begin position="1"/>
        <end position="53"/>
    </location>
</feature>
<keyword evidence="4" id="KW-1185">Reference proteome</keyword>
<name>A0A401ZC93_9CHLR</name>
<proteinExistence type="predicted"/>
<feature type="compositionally biased region" description="Low complexity" evidence="1">
    <location>
        <begin position="129"/>
        <end position="149"/>
    </location>
</feature>
<feature type="transmembrane region" description="Helical" evidence="2">
    <location>
        <begin position="89"/>
        <end position="112"/>
    </location>
</feature>
<dbReference type="Proteomes" id="UP000287224">
    <property type="component" value="Unassembled WGS sequence"/>
</dbReference>
<feature type="compositionally biased region" description="Low complexity" evidence="1">
    <location>
        <begin position="157"/>
        <end position="179"/>
    </location>
</feature>
<evidence type="ECO:0000313" key="4">
    <source>
        <dbReference type="Proteomes" id="UP000287224"/>
    </source>
</evidence>
<keyword evidence="2" id="KW-0472">Membrane</keyword>
<dbReference type="OrthoDB" id="149856at2"/>